<keyword evidence="5 9" id="KW-0560">Oxidoreductase</keyword>
<proteinExistence type="inferred from homology"/>
<comment type="pathway">
    <text evidence="1 9">Isoprenoid biosynthesis; isopentenyl diphosphate biosynthesis via DXP pathway; isopentenyl diphosphate from 1-deoxy-D-xylulose 5-phosphate: step 1/6.</text>
</comment>
<feature type="binding site" evidence="9">
    <location>
        <position position="16"/>
    </location>
    <ligand>
        <name>NADPH</name>
        <dbReference type="ChEBI" id="CHEBI:57783"/>
    </ligand>
</feature>
<feature type="binding site" evidence="9">
    <location>
        <position position="186"/>
    </location>
    <ligand>
        <name>1-deoxy-D-xylulose 5-phosphate</name>
        <dbReference type="ChEBI" id="CHEBI:57792"/>
    </ligand>
</feature>
<feature type="binding site" evidence="9">
    <location>
        <position position="155"/>
    </location>
    <ligand>
        <name>Mn(2+)</name>
        <dbReference type="ChEBI" id="CHEBI:29035"/>
    </ligand>
</feature>
<dbReference type="GO" id="GO:0030604">
    <property type="term" value="F:1-deoxy-D-xylulose-5-phosphate reductoisomerase activity"/>
    <property type="evidence" value="ECO:0007669"/>
    <property type="project" value="UniProtKB-EC"/>
</dbReference>
<organism evidence="13 14">
    <name type="scientific">Taylorella equigenitalis ATCC 35865</name>
    <dbReference type="NCBI Taxonomy" id="743973"/>
    <lineage>
        <taxon>Bacteria</taxon>
        <taxon>Pseudomonadati</taxon>
        <taxon>Pseudomonadota</taxon>
        <taxon>Betaproteobacteria</taxon>
        <taxon>Burkholderiales</taxon>
        <taxon>Alcaligenaceae</taxon>
        <taxon>Taylorella</taxon>
    </lineage>
</organism>
<name>A0ABN4AVM4_9BURK</name>
<keyword evidence="4 9" id="KW-0521">NADP</keyword>
<comment type="similarity">
    <text evidence="2 9">Belongs to the DXR family.</text>
</comment>
<protein>
    <recommendedName>
        <fullName evidence="9">1-deoxy-D-xylulose 5-phosphate reductoisomerase</fullName>
        <shortName evidence="9">DXP reductoisomerase</shortName>
        <ecNumber evidence="9">1.1.1.267</ecNumber>
    </recommendedName>
    <alternativeName>
        <fullName evidence="9">1-deoxyxylulose-5-phosphate reductoisomerase</fullName>
    </alternativeName>
    <alternativeName>
        <fullName evidence="9">2-C-methyl-D-erythritol 4-phosphate synthase</fullName>
    </alternativeName>
</protein>
<feature type="binding site" evidence="9">
    <location>
        <position position="215"/>
    </location>
    <ligand>
        <name>NADPH</name>
        <dbReference type="ChEBI" id="CHEBI:57783"/>
    </ligand>
</feature>
<dbReference type="RefSeq" id="WP_014840357.1">
    <property type="nucleotide sequence ID" value="NC_018108.1"/>
</dbReference>
<evidence type="ECO:0000256" key="7">
    <source>
        <dbReference type="ARBA" id="ARBA00023229"/>
    </source>
</evidence>
<dbReference type="InterPro" id="IPR036291">
    <property type="entry name" value="NAD(P)-bd_dom_sf"/>
</dbReference>
<sequence>MNSKKQRIAILGATGSIGSSTLDVIRSNPKKFDVFAVSGFSNIKKLHQIAQEFSPSCIVLPDESSREKFLSLPSLNYQYEILLGEEGLCSVSTATETDVVVCAIVGAAGLKSAYEAARKSKKILLANKEVLVTAGALFMSAISKYGAQLIPVDSEHNAIFQCLPPSKNSTYIRDIKDLKRVHITASGGPFLKRPLDTFESITLEEASKHPNWSMGRKITIDSSTMVNKGLEIIEAKYLFNLNPEQINVLVHPQSIVHSFVEYIDGSLLAQLGHHDMRIPISYALGYPDRINHTGAQFDIKNLFGLEFSEPDYKRFPCLKLAFEALMDGNVACQIFNTSNEIAVESFIAGKIKYIDIPKIIAKQLETISQTELLEINDIIEFDFRIRELTKSYITKC</sequence>
<dbReference type="InterPro" id="IPR026877">
    <property type="entry name" value="DXPR_C"/>
</dbReference>
<feature type="domain" description="1-deoxy-D-xylulose 5-phosphate reductoisomerase C-terminal" evidence="11">
    <location>
        <begin position="149"/>
        <end position="239"/>
    </location>
</feature>
<feature type="binding site" evidence="9">
    <location>
        <position position="231"/>
    </location>
    <ligand>
        <name>1-deoxy-D-xylulose 5-phosphate</name>
        <dbReference type="ChEBI" id="CHEBI:57792"/>
    </ligand>
</feature>
<dbReference type="Gene3D" id="3.40.50.720">
    <property type="entry name" value="NAD(P)-binding Rossmann-like Domain"/>
    <property type="match status" value="1"/>
</dbReference>
<keyword evidence="9" id="KW-0460">Magnesium</keyword>
<dbReference type="Gene3D" id="1.10.1740.10">
    <property type="match status" value="1"/>
</dbReference>
<dbReference type="EC" id="1.1.1.267" evidence="9"/>
<feature type="binding site" evidence="9">
    <location>
        <position position="154"/>
    </location>
    <ligand>
        <name>1-deoxy-D-xylulose 5-phosphate</name>
        <dbReference type="ChEBI" id="CHEBI:57792"/>
    </ligand>
</feature>
<feature type="binding site" evidence="9">
    <location>
        <position position="231"/>
    </location>
    <ligand>
        <name>Mn(2+)</name>
        <dbReference type="ChEBI" id="CHEBI:29035"/>
    </ligand>
</feature>
<feature type="binding site" evidence="9">
    <location>
        <position position="222"/>
    </location>
    <ligand>
        <name>1-deoxy-D-xylulose 5-phosphate</name>
        <dbReference type="ChEBI" id="CHEBI:57792"/>
    </ligand>
</feature>
<feature type="binding site" evidence="9">
    <location>
        <position position="17"/>
    </location>
    <ligand>
        <name>NADPH</name>
        <dbReference type="ChEBI" id="CHEBI:57783"/>
    </ligand>
</feature>
<feature type="binding site" evidence="9">
    <location>
        <position position="228"/>
    </location>
    <ligand>
        <name>1-deoxy-D-xylulose 5-phosphate</name>
        <dbReference type="ChEBI" id="CHEBI:57792"/>
    </ligand>
</feature>
<feature type="binding site" evidence="9">
    <location>
        <position position="209"/>
    </location>
    <ligand>
        <name>1-deoxy-D-xylulose 5-phosphate</name>
        <dbReference type="ChEBI" id="CHEBI:57792"/>
    </ligand>
</feature>
<evidence type="ECO:0000259" key="11">
    <source>
        <dbReference type="Pfam" id="PF08436"/>
    </source>
</evidence>
<feature type="binding site" evidence="9">
    <location>
        <position position="153"/>
    </location>
    <ligand>
        <name>Mn(2+)</name>
        <dbReference type="ChEBI" id="CHEBI:29035"/>
    </ligand>
</feature>
<comment type="caution">
    <text evidence="9">Lacks conserved residue(s) required for the propagation of feature annotation.</text>
</comment>
<dbReference type="PANTHER" id="PTHR30525">
    <property type="entry name" value="1-DEOXY-D-XYLULOSE 5-PHOSPHATE REDUCTOISOMERASE"/>
    <property type="match status" value="1"/>
</dbReference>
<evidence type="ECO:0000256" key="1">
    <source>
        <dbReference type="ARBA" id="ARBA00005094"/>
    </source>
</evidence>
<dbReference type="InterPro" id="IPR013512">
    <property type="entry name" value="DXP_reductoisomerase_N"/>
</dbReference>
<evidence type="ECO:0000256" key="6">
    <source>
        <dbReference type="ARBA" id="ARBA00023211"/>
    </source>
</evidence>
<dbReference type="SUPFAM" id="SSF55347">
    <property type="entry name" value="Glyceraldehyde-3-phosphate dehydrogenase-like, C-terminal domain"/>
    <property type="match status" value="1"/>
</dbReference>
<evidence type="ECO:0000259" key="10">
    <source>
        <dbReference type="Pfam" id="PF02670"/>
    </source>
</evidence>
<feature type="binding site" evidence="9">
    <location>
        <position position="227"/>
    </location>
    <ligand>
        <name>1-deoxy-D-xylulose 5-phosphate</name>
        <dbReference type="ChEBI" id="CHEBI:57792"/>
    </ligand>
</feature>
<dbReference type="Pfam" id="PF08436">
    <property type="entry name" value="DXP_redisom_C"/>
    <property type="match status" value="1"/>
</dbReference>
<comment type="cofactor">
    <cofactor evidence="9">
        <name>Mg(2+)</name>
        <dbReference type="ChEBI" id="CHEBI:18420"/>
    </cofactor>
    <cofactor evidence="9">
        <name>Mn(2+)</name>
        <dbReference type="ChEBI" id="CHEBI:29035"/>
    </cofactor>
</comment>
<comment type="catalytic activity">
    <reaction evidence="8">
        <text>2-C-methyl-D-erythritol 4-phosphate + NADP(+) = 1-deoxy-D-xylulose 5-phosphate + NADPH + H(+)</text>
        <dbReference type="Rhea" id="RHEA:13717"/>
        <dbReference type="ChEBI" id="CHEBI:15378"/>
        <dbReference type="ChEBI" id="CHEBI:57783"/>
        <dbReference type="ChEBI" id="CHEBI:57792"/>
        <dbReference type="ChEBI" id="CHEBI:58262"/>
        <dbReference type="ChEBI" id="CHEBI:58349"/>
        <dbReference type="EC" id="1.1.1.267"/>
    </reaction>
    <physiologicalReaction direction="right-to-left" evidence="8">
        <dbReference type="Rhea" id="RHEA:13719"/>
    </physiologicalReaction>
</comment>
<dbReference type="HAMAP" id="MF_00183">
    <property type="entry name" value="DXP_reductoisom"/>
    <property type="match status" value="1"/>
</dbReference>
<feature type="domain" description="1-deoxy-D-xylulose 5-phosphate reductoisomerase N-terminal" evidence="10">
    <location>
        <begin position="8"/>
        <end position="135"/>
    </location>
</feature>
<evidence type="ECO:0000256" key="4">
    <source>
        <dbReference type="ARBA" id="ARBA00022857"/>
    </source>
</evidence>
<evidence type="ECO:0000256" key="5">
    <source>
        <dbReference type="ARBA" id="ARBA00023002"/>
    </source>
</evidence>
<dbReference type="PANTHER" id="PTHR30525:SF0">
    <property type="entry name" value="1-DEOXY-D-XYLULOSE 5-PHOSPHATE REDUCTOISOMERASE, CHLOROPLASTIC"/>
    <property type="match status" value="1"/>
</dbReference>
<evidence type="ECO:0000313" key="13">
    <source>
        <dbReference type="EMBL" id="AFN35874.1"/>
    </source>
</evidence>
<evidence type="ECO:0000256" key="9">
    <source>
        <dbReference type="HAMAP-Rule" id="MF_00183"/>
    </source>
</evidence>
<dbReference type="PIRSF" id="PIRSF006205">
    <property type="entry name" value="Dxp_reductismrs"/>
    <property type="match status" value="1"/>
</dbReference>
<dbReference type="NCBIfam" id="TIGR00243">
    <property type="entry name" value="Dxr"/>
    <property type="match status" value="1"/>
</dbReference>
<gene>
    <name evidence="9 13" type="primary">dxr</name>
    <name evidence="13" type="ORF">KUI_0800</name>
</gene>
<reference evidence="13 14" key="1">
    <citation type="journal article" date="2012" name="Vet. Microbiol.">
        <title>Comparative genomic analyses of the Taylorellae.</title>
        <authorList>
            <person name="Hauser H."/>
            <person name="Richter D.C."/>
            <person name="van Tonder A."/>
            <person name="Clark L."/>
            <person name="Preston A."/>
        </authorList>
    </citation>
    <scope>NUCLEOTIDE SEQUENCE [LARGE SCALE GENOMIC DNA]</scope>
    <source>
        <strain evidence="13 14">ATCC 35865</strain>
    </source>
</reference>
<dbReference type="EMBL" id="CP003264">
    <property type="protein sequence ID" value="AFN35874.1"/>
    <property type="molecule type" value="Genomic_DNA"/>
</dbReference>
<evidence type="ECO:0000256" key="2">
    <source>
        <dbReference type="ARBA" id="ARBA00006825"/>
    </source>
</evidence>
<keyword evidence="6 9" id="KW-0464">Manganese</keyword>
<keyword evidence="7 9" id="KW-0414">Isoprene biosynthesis</keyword>
<feature type="binding site" evidence="9">
    <location>
        <position position="15"/>
    </location>
    <ligand>
        <name>NADPH</name>
        <dbReference type="ChEBI" id="CHEBI:57783"/>
    </ligand>
</feature>
<dbReference type="InterPro" id="IPR013644">
    <property type="entry name" value="DXP_reductoisomerase_C"/>
</dbReference>
<evidence type="ECO:0000313" key="14">
    <source>
        <dbReference type="Proteomes" id="UP000003121"/>
    </source>
</evidence>
<dbReference type="Pfam" id="PF13288">
    <property type="entry name" value="DXPR_C"/>
    <property type="match status" value="1"/>
</dbReference>
<feature type="binding site" evidence="9">
    <location>
        <position position="128"/>
    </location>
    <ligand>
        <name>1-deoxy-D-xylulose 5-phosphate</name>
        <dbReference type="ChEBI" id="CHEBI:57792"/>
    </ligand>
</feature>
<dbReference type="Proteomes" id="UP000003121">
    <property type="component" value="Chromosome"/>
</dbReference>
<comment type="function">
    <text evidence="9">Catalyzes the NADPH-dependent rearrangement and reduction of 1-deoxy-D-xylulose-5-phosphate (DXP) to 2-C-methyl-D-erythritol 4-phosphate (MEP).</text>
</comment>
<feature type="binding site" evidence="9">
    <location>
        <position position="42"/>
    </location>
    <ligand>
        <name>NADPH</name>
        <dbReference type="ChEBI" id="CHEBI:57783"/>
    </ligand>
</feature>
<evidence type="ECO:0000256" key="3">
    <source>
        <dbReference type="ARBA" id="ARBA00022723"/>
    </source>
</evidence>
<feature type="binding site" evidence="9">
    <location>
        <position position="129"/>
    </location>
    <ligand>
        <name>NADPH</name>
        <dbReference type="ChEBI" id="CHEBI:57783"/>
    </ligand>
</feature>
<feature type="domain" description="DXP reductoisomerase C-terminal" evidence="12">
    <location>
        <begin position="271"/>
        <end position="387"/>
    </location>
</feature>
<dbReference type="SUPFAM" id="SSF51735">
    <property type="entry name" value="NAD(P)-binding Rossmann-fold domains"/>
    <property type="match status" value="1"/>
</dbReference>
<dbReference type="SUPFAM" id="SSF69055">
    <property type="entry name" value="1-deoxy-D-xylulose-5-phosphate reductoisomerase, C-terminal domain"/>
    <property type="match status" value="1"/>
</dbReference>
<feature type="binding site" evidence="9">
    <location>
        <position position="155"/>
    </location>
    <ligand>
        <name>1-deoxy-D-xylulose 5-phosphate</name>
        <dbReference type="ChEBI" id="CHEBI:57792"/>
    </ligand>
</feature>
<keyword evidence="3 9" id="KW-0479">Metal-binding</keyword>
<dbReference type="InterPro" id="IPR003821">
    <property type="entry name" value="DXP_reductoisomerase"/>
</dbReference>
<keyword evidence="14" id="KW-1185">Reference proteome</keyword>
<evidence type="ECO:0000256" key="8">
    <source>
        <dbReference type="ARBA" id="ARBA00048543"/>
    </source>
</evidence>
<feature type="binding site" evidence="9">
    <location>
        <position position="127"/>
    </location>
    <ligand>
        <name>NADPH</name>
        <dbReference type="ChEBI" id="CHEBI:57783"/>
    </ligand>
</feature>
<dbReference type="Pfam" id="PF02670">
    <property type="entry name" value="DXP_reductoisom"/>
    <property type="match status" value="1"/>
</dbReference>
<evidence type="ECO:0000259" key="12">
    <source>
        <dbReference type="Pfam" id="PF13288"/>
    </source>
</evidence>
<dbReference type="InterPro" id="IPR036169">
    <property type="entry name" value="DXPR_C_sf"/>
</dbReference>
<accession>A0ABN4AVM4</accession>
<feature type="binding site" evidence="9">
    <location>
        <position position="14"/>
    </location>
    <ligand>
        <name>NADPH</name>
        <dbReference type="ChEBI" id="CHEBI:57783"/>
    </ligand>
</feature>